<feature type="transmembrane region" description="Helical" evidence="1">
    <location>
        <begin position="94"/>
        <end position="113"/>
    </location>
</feature>
<feature type="chain" id="PRO_5040108818" description="UPAR/Ly6 domain-containing protein" evidence="2">
    <location>
        <begin position="17"/>
        <end position="117"/>
    </location>
</feature>
<organism evidence="3 4">
    <name type="scientific">Caenorhabditis angaria</name>
    <dbReference type="NCBI Taxonomy" id="860376"/>
    <lineage>
        <taxon>Eukaryota</taxon>
        <taxon>Metazoa</taxon>
        <taxon>Ecdysozoa</taxon>
        <taxon>Nematoda</taxon>
        <taxon>Chromadorea</taxon>
        <taxon>Rhabditida</taxon>
        <taxon>Rhabditina</taxon>
        <taxon>Rhabditomorpha</taxon>
        <taxon>Rhabditoidea</taxon>
        <taxon>Rhabditidae</taxon>
        <taxon>Peloderinae</taxon>
        <taxon>Caenorhabditis</taxon>
    </lineage>
</organism>
<dbReference type="OrthoDB" id="5848167at2759"/>
<name>A0A9P1IXS2_9PELO</name>
<evidence type="ECO:0000313" key="4">
    <source>
        <dbReference type="Proteomes" id="UP001152747"/>
    </source>
</evidence>
<proteinExistence type="predicted"/>
<evidence type="ECO:0000256" key="2">
    <source>
        <dbReference type="SAM" id="SignalP"/>
    </source>
</evidence>
<evidence type="ECO:0000256" key="1">
    <source>
        <dbReference type="SAM" id="Phobius"/>
    </source>
</evidence>
<evidence type="ECO:0000313" key="3">
    <source>
        <dbReference type="EMBL" id="CAI5452656.1"/>
    </source>
</evidence>
<dbReference type="Proteomes" id="UP001152747">
    <property type="component" value="Unassembled WGS sequence"/>
</dbReference>
<comment type="caution">
    <text evidence="3">The sequence shown here is derived from an EMBL/GenBank/DDBJ whole genome shotgun (WGS) entry which is preliminary data.</text>
</comment>
<keyword evidence="2" id="KW-0732">Signal</keyword>
<reference evidence="3" key="1">
    <citation type="submission" date="2022-11" db="EMBL/GenBank/DDBJ databases">
        <authorList>
            <person name="Kikuchi T."/>
        </authorList>
    </citation>
    <scope>NUCLEOTIDE SEQUENCE</scope>
    <source>
        <strain evidence="3">PS1010</strain>
    </source>
</reference>
<evidence type="ECO:0008006" key="5">
    <source>
        <dbReference type="Google" id="ProtNLM"/>
    </source>
</evidence>
<keyword evidence="1" id="KW-0472">Membrane</keyword>
<dbReference type="EMBL" id="CANHGI010000005">
    <property type="protein sequence ID" value="CAI5452656.1"/>
    <property type="molecule type" value="Genomic_DNA"/>
</dbReference>
<gene>
    <name evidence="3" type="ORF">CAMP_LOCUS15293</name>
</gene>
<keyword evidence="4" id="KW-1185">Reference proteome</keyword>
<dbReference type="AlphaFoldDB" id="A0A9P1IXS2"/>
<keyword evidence="1" id="KW-1133">Transmembrane helix</keyword>
<sequence>MKGLIIFGIFFGISNALQCYEGEGSDLQTKECEAIDLWCIKMISGSNITRGCANVYDYCVDEDEGCYPETELLNGQIEKWCCCNKNLCNSSPEYLMSKFFSIFILLSIITFLVNNNN</sequence>
<protein>
    <recommendedName>
        <fullName evidence="5">UPAR/Ly6 domain-containing protein</fullName>
    </recommendedName>
</protein>
<accession>A0A9P1IXS2</accession>
<feature type="signal peptide" evidence="2">
    <location>
        <begin position="1"/>
        <end position="16"/>
    </location>
</feature>
<keyword evidence="1" id="KW-0812">Transmembrane</keyword>